<name>A0A6A5W1L1_9PLEO</name>
<sequence length="53" mass="6109">MTLLILKMGSKFYYPGWAAGTYSPFYVVLYEVLPLMSLNRDDKAIVFLQDTID</sequence>
<dbReference type="EMBL" id="ML977651">
    <property type="protein sequence ID" value="KAF1994799.1"/>
    <property type="molecule type" value="Genomic_DNA"/>
</dbReference>
<evidence type="ECO:0000313" key="3">
    <source>
        <dbReference type="Proteomes" id="UP000799779"/>
    </source>
</evidence>
<feature type="transmembrane region" description="Helical" evidence="1">
    <location>
        <begin position="12"/>
        <end position="33"/>
    </location>
</feature>
<organism evidence="2 3">
    <name type="scientific">Amniculicola lignicola CBS 123094</name>
    <dbReference type="NCBI Taxonomy" id="1392246"/>
    <lineage>
        <taxon>Eukaryota</taxon>
        <taxon>Fungi</taxon>
        <taxon>Dikarya</taxon>
        <taxon>Ascomycota</taxon>
        <taxon>Pezizomycotina</taxon>
        <taxon>Dothideomycetes</taxon>
        <taxon>Pleosporomycetidae</taxon>
        <taxon>Pleosporales</taxon>
        <taxon>Amniculicolaceae</taxon>
        <taxon>Amniculicola</taxon>
    </lineage>
</organism>
<keyword evidence="1" id="KW-0812">Transmembrane</keyword>
<keyword evidence="3" id="KW-1185">Reference proteome</keyword>
<proteinExistence type="predicted"/>
<keyword evidence="1" id="KW-0472">Membrane</keyword>
<dbReference type="AlphaFoldDB" id="A0A6A5W1L1"/>
<accession>A0A6A5W1L1</accession>
<reference evidence="2" key="1">
    <citation type="journal article" date="2020" name="Stud. Mycol.">
        <title>101 Dothideomycetes genomes: a test case for predicting lifestyles and emergence of pathogens.</title>
        <authorList>
            <person name="Haridas S."/>
            <person name="Albert R."/>
            <person name="Binder M."/>
            <person name="Bloem J."/>
            <person name="Labutti K."/>
            <person name="Salamov A."/>
            <person name="Andreopoulos B."/>
            <person name="Baker S."/>
            <person name="Barry K."/>
            <person name="Bills G."/>
            <person name="Bluhm B."/>
            <person name="Cannon C."/>
            <person name="Castanera R."/>
            <person name="Culley D."/>
            <person name="Daum C."/>
            <person name="Ezra D."/>
            <person name="Gonzalez J."/>
            <person name="Henrissat B."/>
            <person name="Kuo A."/>
            <person name="Liang C."/>
            <person name="Lipzen A."/>
            <person name="Lutzoni F."/>
            <person name="Magnuson J."/>
            <person name="Mondo S."/>
            <person name="Nolan M."/>
            <person name="Ohm R."/>
            <person name="Pangilinan J."/>
            <person name="Park H.-J."/>
            <person name="Ramirez L."/>
            <person name="Alfaro M."/>
            <person name="Sun H."/>
            <person name="Tritt A."/>
            <person name="Yoshinaga Y."/>
            <person name="Zwiers L.-H."/>
            <person name="Turgeon B."/>
            <person name="Goodwin S."/>
            <person name="Spatafora J."/>
            <person name="Crous P."/>
            <person name="Grigoriev I."/>
        </authorList>
    </citation>
    <scope>NUCLEOTIDE SEQUENCE</scope>
    <source>
        <strain evidence="2">CBS 123094</strain>
    </source>
</reference>
<gene>
    <name evidence="2" type="ORF">P154DRAFT_526816</name>
</gene>
<keyword evidence="1" id="KW-1133">Transmembrane helix</keyword>
<evidence type="ECO:0000313" key="2">
    <source>
        <dbReference type="EMBL" id="KAF1994799.1"/>
    </source>
</evidence>
<dbReference type="Proteomes" id="UP000799779">
    <property type="component" value="Unassembled WGS sequence"/>
</dbReference>
<protein>
    <submittedName>
        <fullName evidence="2">Uncharacterized protein</fullName>
    </submittedName>
</protein>
<evidence type="ECO:0000256" key="1">
    <source>
        <dbReference type="SAM" id="Phobius"/>
    </source>
</evidence>